<dbReference type="EMBL" id="PPXC01000003">
    <property type="protein sequence ID" value="POH74675.1"/>
    <property type="molecule type" value="Genomic_DNA"/>
</dbReference>
<keyword evidence="2" id="KW-1185">Reference proteome</keyword>
<proteinExistence type="predicted"/>
<accession>A0A2S3ZZH1</accession>
<reference evidence="1 2" key="1">
    <citation type="submission" date="2018-01" db="EMBL/GenBank/DDBJ databases">
        <title>Arthrobacter sp. nov., from glaciers in China.</title>
        <authorList>
            <person name="Liu Q."/>
            <person name="Xin Y.-H."/>
        </authorList>
    </citation>
    <scope>NUCLEOTIDE SEQUENCE [LARGE SCALE GENOMIC DNA]</scope>
    <source>
        <strain evidence="1 2">HLT2-12-2</strain>
    </source>
</reference>
<organism evidence="1 2">
    <name type="scientific">Arthrobacter glacialis</name>
    <dbReference type="NCBI Taxonomy" id="1664"/>
    <lineage>
        <taxon>Bacteria</taxon>
        <taxon>Bacillati</taxon>
        <taxon>Actinomycetota</taxon>
        <taxon>Actinomycetes</taxon>
        <taxon>Micrococcales</taxon>
        <taxon>Micrococcaceae</taxon>
        <taxon>Arthrobacter</taxon>
    </lineage>
</organism>
<dbReference type="RefSeq" id="WP_103464720.1">
    <property type="nucleotide sequence ID" value="NZ_PPXC01000003.1"/>
</dbReference>
<dbReference type="AlphaFoldDB" id="A0A2S3ZZH1"/>
<name>A0A2S3ZZH1_ARTGL</name>
<protein>
    <submittedName>
        <fullName evidence="1">Uncharacterized protein</fullName>
    </submittedName>
</protein>
<sequence length="151" mass="17366">MSSYSIEVPLDDDGFIRRECPHCEHEFKWHDGPTDDRPLGEIDPSVYFCPLCGESALPDQWWTQTQVEFQEQFIMSHLHEEVEHGLKDAFRGMKGWTYKPGPNDEPTPDSLTEPNDMLIVQPPCHPWEPLKIPDDHLGPVHCLICGQQFAV</sequence>
<evidence type="ECO:0000313" key="1">
    <source>
        <dbReference type="EMBL" id="POH74675.1"/>
    </source>
</evidence>
<evidence type="ECO:0000313" key="2">
    <source>
        <dbReference type="Proteomes" id="UP000237061"/>
    </source>
</evidence>
<comment type="caution">
    <text evidence="1">The sequence shown here is derived from an EMBL/GenBank/DDBJ whole genome shotgun (WGS) entry which is preliminary data.</text>
</comment>
<gene>
    <name evidence="1" type="ORF">CVS27_05560</name>
</gene>
<dbReference type="Proteomes" id="UP000237061">
    <property type="component" value="Unassembled WGS sequence"/>
</dbReference>